<name>K5WXZ1_AGABU</name>
<sequence length="432" mass="46330">MCYPCGSVDLSVKLCPMCKVFPHTRCPHKREICRNRVVHPRFDVMFLKNAEVDSFNGCGWCKWANFLQHKVPLANNQGWPGCCRAPQPSEYRFISVVDWKAVSTVHNIPIPPDVKIMLDTISAASPSSRRSTPPPAKSSSPALPTNAARNSPPPRPSTLNRADSSSKERPSVALAIPGKNKASPKQNVAALGSVRSTASSTSSSSPKSHSGFEIHQSHRHRQAIPDFGEAIREKERKGDTTTRSSPPNASKGLEGEIAAPLPRRLLQSRRNSSPSSNVSASSKAVDKVQDGPVRRRSPHVTSPSARSVASNASLGRASGQRPSPPISGEPKKDEDSRSSSGSSDGHSSGGSGSLSDSTVTSDGGFTDYLSEESEAELQRQAEARAALQAQNQIEENEFKAVRQRLAHVDLRPPKSWSAAGLRMGIAASGTKI</sequence>
<organism evidence="2 3">
    <name type="scientific">Agaricus bisporus var. burnettii (strain JB137-S8 / ATCC MYA-4627 / FGSC 10392)</name>
    <name type="common">White button mushroom</name>
    <dbReference type="NCBI Taxonomy" id="597362"/>
    <lineage>
        <taxon>Eukaryota</taxon>
        <taxon>Fungi</taxon>
        <taxon>Dikarya</taxon>
        <taxon>Basidiomycota</taxon>
        <taxon>Agaricomycotina</taxon>
        <taxon>Agaricomycetes</taxon>
        <taxon>Agaricomycetidae</taxon>
        <taxon>Agaricales</taxon>
        <taxon>Agaricineae</taxon>
        <taxon>Agaricaceae</taxon>
        <taxon>Agaricus</taxon>
    </lineage>
</organism>
<gene>
    <name evidence="2" type="ORF">AGABI1DRAFT_113572</name>
</gene>
<feature type="compositionally biased region" description="Low complexity" evidence="1">
    <location>
        <begin position="353"/>
        <end position="364"/>
    </location>
</feature>
<dbReference type="EMBL" id="JH971389">
    <property type="protein sequence ID" value="EKM80381.1"/>
    <property type="molecule type" value="Genomic_DNA"/>
</dbReference>
<dbReference type="AlphaFoldDB" id="K5WXZ1"/>
<dbReference type="eggNOG" id="ENOG502SM1Z">
    <property type="taxonomic scope" value="Eukaryota"/>
</dbReference>
<feature type="compositionally biased region" description="Low complexity" evidence="1">
    <location>
        <begin position="258"/>
        <end position="282"/>
    </location>
</feature>
<protein>
    <submittedName>
        <fullName evidence="2">Uncharacterized protein</fullName>
    </submittedName>
</protein>
<evidence type="ECO:0000256" key="1">
    <source>
        <dbReference type="SAM" id="MobiDB-lite"/>
    </source>
</evidence>
<dbReference type="HOGENOM" id="CLU_637911_0_0_1"/>
<feature type="compositionally biased region" description="Polar residues" evidence="1">
    <location>
        <begin position="299"/>
        <end position="313"/>
    </location>
</feature>
<reference evidence="3" key="1">
    <citation type="journal article" date="2012" name="Proc. Natl. Acad. Sci. U.S.A.">
        <title>Genome sequence of the button mushroom Agaricus bisporus reveals mechanisms governing adaptation to a humic-rich ecological niche.</title>
        <authorList>
            <person name="Morin E."/>
            <person name="Kohler A."/>
            <person name="Baker A.R."/>
            <person name="Foulongne-Oriol M."/>
            <person name="Lombard V."/>
            <person name="Nagy L.G."/>
            <person name="Ohm R.A."/>
            <person name="Patyshakuliyeva A."/>
            <person name="Brun A."/>
            <person name="Aerts A.L."/>
            <person name="Bailey A.M."/>
            <person name="Billette C."/>
            <person name="Coutinho P.M."/>
            <person name="Deakin G."/>
            <person name="Doddapaneni H."/>
            <person name="Floudas D."/>
            <person name="Grimwood J."/>
            <person name="Hilden K."/>
            <person name="Kuees U."/>
            <person name="LaButti K.M."/>
            <person name="Lapidus A."/>
            <person name="Lindquist E.A."/>
            <person name="Lucas S.M."/>
            <person name="Murat C."/>
            <person name="Riley R.W."/>
            <person name="Salamov A.A."/>
            <person name="Schmutz J."/>
            <person name="Subramanian V."/>
            <person name="Woesten H.A.B."/>
            <person name="Xu J."/>
            <person name="Eastwood D.C."/>
            <person name="Foster G.D."/>
            <person name="Sonnenberg A.S."/>
            <person name="Cullen D."/>
            <person name="de Vries R.P."/>
            <person name="Lundell T."/>
            <person name="Hibbett D.S."/>
            <person name="Henrissat B."/>
            <person name="Burton K.S."/>
            <person name="Kerrigan R.W."/>
            <person name="Challen M.P."/>
            <person name="Grigoriev I.V."/>
            <person name="Martin F."/>
        </authorList>
    </citation>
    <scope>NUCLEOTIDE SEQUENCE [LARGE SCALE GENOMIC DNA]</scope>
    <source>
        <strain evidence="3">JB137-S8 / ATCC MYA-4627 / FGSC 10392</strain>
    </source>
</reference>
<feature type="compositionally biased region" description="Basic and acidic residues" evidence="1">
    <location>
        <begin position="229"/>
        <end position="240"/>
    </location>
</feature>
<proteinExistence type="predicted"/>
<feature type="compositionally biased region" description="Low complexity" evidence="1">
    <location>
        <begin position="193"/>
        <end position="209"/>
    </location>
</feature>
<accession>K5WXZ1</accession>
<evidence type="ECO:0000313" key="3">
    <source>
        <dbReference type="Proteomes" id="UP000008493"/>
    </source>
</evidence>
<dbReference type="Proteomes" id="UP000008493">
    <property type="component" value="Unassembled WGS sequence"/>
</dbReference>
<dbReference type="InParanoid" id="K5WXZ1"/>
<dbReference type="KEGG" id="abp:AGABI1DRAFT113572"/>
<feature type="compositionally biased region" description="Low complexity" evidence="1">
    <location>
        <begin position="124"/>
        <end position="145"/>
    </location>
</feature>
<dbReference type="RefSeq" id="XP_007329543.1">
    <property type="nucleotide sequence ID" value="XM_007329481.1"/>
</dbReference>
<feature type="compositionally biased region" description="Basic and acidic residues" evidence="1">
    <location>
        <begin position="284"/>
        <end position="293"/>
    </location>
</feature>
<dbReference type="OMA" id="REICRNR"/>
<evidence type="ECO:0000313" key="2">
    <source>
        <dbReference type="EMBL" id="EKM80381.1"/>
    </source>
</evidence>
<dbReference type="GeneID" id="18824041"/>
<keyword evidence="3" id="KW-1185">Reference proteome</keyword>
<dbReference type="OrthoDB" id="3217643at2759"/>
<feature type="region of interest" description="Disordered" evidence="1">
    <location>
        <begin position="124"/>
        <end position="383"/>
    </location>
</feature>